<name>A0ABR2MHZ9_9ASPA</name>
<feature type="domain" description="C2H2-type" evidence="3">
    <location>
        <begin position="64"/>
        <end position="88"/>
    </location>
</feature>
<keyword evidence="2" id="KW-0472">Membrane</keyword>
<evidence type="ECO:0000313" key="4">
    <source>
        <dbReference type="EMBL" id="KAK8963336.1"/>
    </source>
</evidence>
<keyword evidence="2" id="KW-1133">Transmembrane helix</keyword>
<evidence type="ECO:0000256" key="2">
    <source>
        <dbReference type="SAM" id="Phobius"/>
    </source>
</evidence>
<dbReference type="Proteomes" id="UP001412067">
    <property type="component" value="Unassembled WGS sequence"/>
</dbReference>
<evidence type="ECO:0000259" key="3">
    <source>
        <dbReference type="Pfam" id="PF13912"/>
    </source>
</evidence>
<dbReference type="InterPro" id="IPR013087">
    <property type="entry name" value="Znf_C2H2_type"/>
</dbReference>
<dbReference type="PANTHER" id="PTHR46326:SF2">
    <property type="entry name" value="ZINC FINGER PROTEIN ZAT1-RELATED"/>
    <property type="match status" value="1"/>
</dbReference>
<evidence type="ECO:0000256" key="1">
    <source>
        <dbReference type="SAM" id="MobiDB-lite"/>
    </source>
</evidence>
<proteinExistence type="predicted"/>
<comment type="caution">
    <text evidence="4">The sequence shown here is derived from an EMBL/GenBank/DDBJ whole genome shotgun (WGS) entry which is preliminary data.</text>
</comment>
<gene>
    <name evidence="4" type="primary">ZAT11</name>
    <name evidence="4" type="ORF">KSP40_PGU010900</name>
</gene>
<sequence>MKAKQRRSRKSPAGMFQCRSCKKIFSSYQALGGHRANNKRSPGCTAPPPSPDANDGAGKRKAIVHECPFCLRMFASGQALGENKRSHLPCSPPSVSITSPAANSPPTTVHGASKLCKSLFDLNLPAPPAGSGGCRFDCNYSFLLLFSFFLVLTQINVIFFCLLNYITLLGSVWGQLWRIEKLLSG</sequence>
<dbReference type="EMBL" id="JBBWWR010000007">
    <property type="protein sequence ID" value="KAK8963336.1"/>
    <property type="molecule type" value="Genomic_DNA"/>
</dbReference>
<dbReference type="PANTHER" id="PTHR46326">
    <property type="entry name" value="ZINC FINGER PROTEIN ZAT1-RELATED"/>
    <property type="match status" value="1"/>
</dbReference>
<feature type="region of interest" description="Disordered" evidence="1">
    <location>
        <begin position="34"/>
        <end position="58"/>
    </location>
</feature>
<keyword evidence="2" id="KW-0812">Transmembrane</keyword>
<accession>A0ABR2MHZ9</accession>
<reference evidence="4 5" key="1">
    <citation type="journal article" date="2022" name="Nat. Plants">
        <title>Genomes of leafy and leafless Platanthera orchids illuminate the evolution of mycoheterotrophy.</title>
        <authorList>
            <person name="Li M.H."/>
            <person name="Liu K.W."/>
            <person name="Li Z."/>
            <person name="Lu H.C."/>
            <person name="Ye Q.L."/>
            <person name="Zhang D."/>
            <person name="Wang J.Y."/>
            <person name="Li Y.F."/>
            <person name="Zhong Z.M."/>
            <person name="Liu X."/>
            <person name="Yu X."/>
            <person name="Liu D.K."/>
            <person name="Tu X.D."/>
            <person name="Liu B."/>
            <person name="Hao Y."/>
            <person name="Liao X.Y."/>
            <person name="Jiang Y.T."/>
            <person name="Sun W.H."/>
            <person name="Chen J."/>
            <person name="Chen Y.Q."/>
            <person name="Ai Y."/>
            <person name="Zhai J.W."/>
            <person name="Wu S.S."/>
            <person name="Zhou Z."/>
            <person name="Hsiao Y.Y."/>
            <person name="Wu W.L."/>
            <person name="Chen Y.Y."/>
            <person name="Lin Y.F."/>
            <person name="Hsu J.L."/>
            <person name="Li C.Y."/>
            <person name="Wang Z.W."/>
            <person name="Zhao X."/>
            <person name="Zhong W.Y."/>
            <person name="Ma X.K."/>
            <person name="Ma L."/>
            <person name="Huang J."/>
            <person name="Chen G.Z."/>
            <person name="Huang M.Z."/>
            <person name="Huang L."/>
            <person name="Peng D.H."/>
            <person name="Luo Y.B."/>
            <person name="Zou S.Q."/>
            <person name="Chen S.P."/>
            <person name="Lan S."/>
            <person name="Tsai W.C."/>
            <person name="Van de Peer Y."/>
            <person name="Liu Z.J."/>
        </authorList>
    </citation>
    <scope>NUCLEOTIDE SEQUENCE [LARGE SCALE GENOMIC DNA]</scope>
    <source>
        <strain evidence="4">Lor288</strain>
    </source>
</reference>
<feature type="domain" description="C2H2-type" evidence="3">
    <location>
        <begin position="16"/>
        <end position="40"/>
    </location>
</feature>
<organism evidence="4 5">
    <name type="scientific">Platanthera guangdongensis</name>
    <dbReference type="NCBI Taxonomy" id="2320717"/>
    <lineage>
        <taxon>Eukaryota</taxon>
        <taxon>Viridiplantae</taxon>
        <taxon>Streptophyta</taxon>
        <taxon>Embryophyta</taxon>
        <taxon>Tracheophyta</taxon>
        <taxon>Spermatophyta</taxon>
        <taxon>Magnoliopsida</taxon>
        <taxon>Liliopsida</taxon>
        <taxon>Asparagales</taxon>
        <taxon>Orchidaceae</taxon>
        <taxon>Orchidoideae</taxon>
        <taxon>Orchideae</taxon>
        <taxon>Orchidinae</taxon>
        <taxon>Platanthera</taxon>
    </lineage>
</organism>
<evidence type="ECO:0000313" key="5">
    <source>
        <dbReference type="Proteomes" id="UP001412067"/>
    </source>
</evidence>
<keyword evidence="5" id="KW-1185">Reference proteome</keyword>
<dbReference type="Pfam" id="PF13912">
    <property type="entry name" value="zf-C2H2_6"/>
    <property type="match status" value="2"/>
</dbReference>
<protein>
    <submittedName>
        <fullName evidence="4">Zinc finger protein ZAT11</fullName>
    </submittedName>
</protein>
<feature type="transmembrane region" description="Helical" evidence="2">
    <location>
        <begin position="142"/>
        <end position="166"/>
    </location>
</feature>
<dbReference type="InterPro" id="IPR044303">
    <property type="entry name" value="ZAT1/4/9"/>
</dbReference>